<feature type="non-terminal residue" evidence="2">
    <location>
        <position position="1"/>
    </location>
</feature>
<feature type="region of interest" description="Disordered" evidence="1">
    <location>
        <begin position="432"/>
        <end position="461"/>
    </location>
</feature>
<proteinExistence type="predicted"/>
<feature type="compositionally biased region" description="Low complexity" evidence="1">
    <location>
        <begin position="489"/>
        <end position="499"/>
    </location>
</feature>
<protein>
    <submittedName>
        <fullName evidence="2">Uncharacterized protein</fullName>
    </submittedName>
</protein>
<feature type="region of interest" description="Disordered" evidence="1">
    <location>
        <begin position="478"/>
        <end position="502"/>
    </location>
</feature>
<gene>
    <name evidence="2" type="ORF">PGLA2088_LOCUS42187</name>
</gene>
<accession>A0A813L8N2</accession>
<sequence>LELDACATEWHLGWEAFLCALGCQPSDPTGVPEAGGLPVAEGYVEASLLLGGVLSSGSFWQQTAKSEKTLAYLEKCLGLSSSSRGDSLRRCWLRKLSVGHKASKGASSEATLLEELFLREAFQSIGGSHLPYISGVPEEPRVRALMACCGISIEVDQNSLLKALHYLRKQGVQDTGLAADIYKELHVRGFPGPGNKRIMLVPGRGYIHAEDCVWKAFRAPLLQRCCRLEAVAEVYGRFGPEVREALQKWVRESPESDAMELCDALQQTILCGRASPSKPYRLLARPVVQPEEAAEGLMAASRAVIAALVEICVGQGTVEAGGQLVVPPEAESHGLVAFNHFVQHRLIVIPGSAGPDNENEVRCRLLAMGEAYWSVSPELAGHPVADCALVEHYGGDANERAAEAFFTKVLRVKPVFTLQDLRRLQSVRLTRGHNPNGEIQEGLDPGLGFESPPQPEEPAAPIDPNAVLQAAFSKIQVMQPPSDTPEGEASSSSLASQQPPSRPRVWKKVGFVARAIPIFSIDGIQPPALDLSQPQVALLWHLCPYFGLHPSQLAFGYDPSGLRVSEDRLFLNLLQVPRALLLANTSGFESLVIFWSGKLASLVVRQGLGTSNAGCIEVKNYYW</sequence>
<dbReference type="Proteomes" id="UP000626109">
    <property type="component" value="Unassembled WGS sequence"/>
</dbReference>
<feature type="non-terminal residue" evidence="2">
    <location>
        <position position="623"/>
    </location>
</feature>
<evidence type="ECO:0000256" key="1">
    <source>
        <dbReference type="SAM" id="MobiDB-lite"/>
    </source>
</evidence>
<dbReference type="EMBL" id="CAJNNW010034188">
    <property type="protein sequence ID" value="CAE8721881.1"/>
    <property type="molecule type" value="Genomic_DNA"/>
</dbReference>
<organism evidence="2 3">
    <name type="scientific">Polarella glacialis</name>
    <name type="common">Dinoflagellate</name>
    <dbReference type="NCBI Taxonomy" id="89957"/>
    <lineage>
        <taxon>Eukaryota</taxon>
        <taxon>Sar</taxon>
        <taxon>Alveolata</taxon>
        <taxon>Dinophyceae</taxon>
        <taxon>Suessiales</taxon>
        <taxon>Suessiaceae</taxon>
        <taxon>Polarella</taxon>
    </lineage>
</organism>
<evidence type="ECO:0000313" key="3">
    <source>
        <dbReference type="Proteomes" id="UP000626109"/>
    </source>
</evidence>
<comment type="caution">
    <text evidence="2">The sequence shown here is derived from an EMBL/GenBank/DDBJ whole genome shotgun (WGS) entry which is preliminary data.</text>
</comment>
<name>A0A813L8N2_POLGL</name>
<dbReference type="AlphaFoldDB" id="A0A813L8N2"/>
<reference evidence="2" key="1">
    <citation type="submission" date="2021-02" db="EMBL/GenBank/DDBJ databases">
        <authorList>
            <person name="Dougan E. K."/>
            <person name="Rhodes N."/>
            <person name="Thang M."/>
            <person name="Chan C."/>
        </authorList>
    </citation>
    <scope>NUCLEOTIDE SEQUENCE</scope>
</reference>
<evidence type="ECO:0000313" key="2">
    <source>
        <dbReference type="EMBL" id="CAE8721881.1"/>
    </source>
</evidence>